<evidence type="ECO:0000313" key="5">
    <source>
        <dbReference type="RefSeq" id="XP_008591830.1"/>
    </source>
</evidence>
<evidence type="ECO:0000259" key="2">
    <source>
        <dbReference type="PROSITE" id="PS50279"/>
    </source>
</evidence>
<dbReference type="SUPFAM" id="SSF57256">
    <property type="entry name" value="Elafin-like"/>
    <property type="match status" value="3"/>
</dbReference>
<dbReference type="InterPro" id="IPR020901">
    <property type="entry name" value="Prtase_inh_Kunz-CS"/>
</dbReference>
<protein>
    <submittedName>
        <fullName evidence="5">WAP four-disulfide core domain protein 8</fullName>
    </submittedName>
</protein>
<dbReference type="Pfam" id="PF00095">
    <property type="entry name" value="WAP"/>
    <property type="match status" value="3"/>
</dbReference>
<reference evidence="5" key="1">
    <citation type="submission" date="2025-08" db="UniProtKB">
        <authorList>
            <consortium name="RefSeq"/>
        </authorList>
    </citation>
    <scope>IDENTIFICATION</scope>
</reference>
<evidence type="ECO:0000256" key="1">
    <source>
        <dbReference type="ARBA" id="ARBA00023157"/>
    </source>
</evidence>
<feature type="domain" description="WAP" evidence="3">
    <location>
        <begin position="183"/>
        <end position="229"/>
    </location>
</feature>
<feature type="non-terminal residue" evidence="5">
    <location>
        <position position="1"/>
    </location>
</feature>
<dbReference type="Gene3D" id="4.10.75.10">
    <property type="entry name" value="Elafin-like"/>
    <property type="match status" value="3"/>
</dbReference>
<dbReference type="InterPro" id="IPR008197">
    <property type="entry name" value="WAP_dom"/>
</dbReference>
<sequence>GFYGREIEKETFTLQAHSEVDQRQEKVNEECKNQDIMSLNSSLPVNVPLHSSAFSWSNVAFLLLLSLSLDQTSASLANKIKQKPGVCPKERLTCEIKVTEWCKVDSDCRGYLKCCSFACGKKCMDPYQEPCMLPLDPGGCESIVQHWYFDIENHRCRPFSYRGCSGNANNFLSRDDCNKACLLVVREGECPHFPFKGRMECPDSCKSDIDCSEKEKCCESRCGFVCADAWTVKSGFCPHKPLVCAKIEKPRCQRDSDCPLAEKCCSRCGMKCLEPKK</sequence>
<dbReference type="CDD" id="cd00109">
    <property type="entry name" value="Kunitz-type"/>
    <property type="match status" value="1"/>
</dbReference>
<feature type="domain" description="WAP" evidence="3">
    <location>
        <begin position="230"/>
        <end position="276"/>
    </location>
</feature>
<organism evidence="4 5">
    <name type="scientific">Galeopterus variegatus</name>
    <name type="common">Malayan flying lemur</name>
    <name type="synonym">Cynocephalus variegatus</name>
    <dbReference type="NCBI Taxonomy" id="482537"/>
    <lineage>
        <taxon>Eukaryota</taxon>
        <taxon>Metazoa</taxon>
        <taxon>Chordata</taxon>
        <taxon>Craniata</taxon>
        <taxon>Vertebrata</taxon>
        <taxon>Euteleostomi</taxon>
        <taxon>Mammalia</taxon>
        <taxon>Eutheria</taxon>
        <taxon>Euarchontoglires</taxon>
        <taxon>Dermoptera</taxon>
        <taxon>Cynocephalidae</taxon>
        <taxon>Galeopterus</taxon>
    </lineage>
</organism>
<dbReference type="PROSITE" id="PS51390">
    <property type="entry name" value="WAP"/>
    <property type="match status" value="3"/>
</dbReference>
<dbReference type="InterPro" id="IPR002223">
    <property type="entry name" value="Kunitz_BPTI"/>
</dbReference>
<proteinExistence type="predicted"/>
<accession>A0ABM0SG39</accession>
<keyword evidence="4" id="KW-1185">Reference proteome</keyword>
<dbReference type="PROSITE" id="PS00280">
    <property type="entry name" value="BPTI_KUNITZ_1"/>
    <property type="match status" value="1"/>
</dbReference>
<gene>
    <name evidence="5" type="primary">WFDC8</name>
</gene>
<dbReference type="PANTHER" id="PTHR47769">
    <property type="entry name" value="WAP FOUR-DISULFIDE CORE DOMAIN PROTEIN 8"/>
    <property type="match status" value="1"/>
</dbReference>
<feature type="domain" description="WAP" evidence="3">
    <location>
        <begin position="80"/>
        <end position="127"/>
    </location>
</feature>
<dbReference type="Proteomes" id="UP000694923">
    <property type="component" value="Unplaced"/>
</dbReference>
<dbReference type="SMART" id="SM00217">
    <property type="entry name" value="WAP"/>
    <property type="match status" value="3"/>
</dbReference>
<dbReference type="Pfam" id="PF00014">
    <property type="entry name" value="Kunitz_BPTI"/>
    <property type="match status" value="1"/>
</dbReference>
<dbReference type="RefSeq" id="XP_008591830.1">
    <property type="nucleotide sequence ID" value="XM_008593608.1"/>
</dbReference>
<dbReference type="PRINTS" id="PR00759">
    <property type="entry name" value="BASICPTASE"/>
</dbReference>
<dbReference type="GeneID" id="103609259"/>
<evidence type="ECO:0000259" key="3">
    <source>
        <dbReference type="PROSITE" id="PS51390"/>
    </source>
</evidence>
<dbReference type="PRINTS" id="PR00003">
    <property type="entry name" value="4DISULPHCORE"/>
</dbReference>
<dbReference type="InterPro" id="IPR036880">
    <property type="entry name" value="Kunitz_BPTI_sf"/>
</dbReference>
<keyword evidence="1" id="KW-1015">Disulfide bond</keyword>
<dbReference type="InterPro" id="IPR036645">
    <property type="entry name" value="Elafin-like_sf"/>
</dbReference>
<dbReference type="PANTHER" id="PTHR47769:SF1">
    <property type="entry name" value="WAP FOUR-DISULFIDE CORE DOMAIN PROTEIN 8"/>
    <property type="match status" value="1"/>
</dbReference>
<dbReference type="SMART" id="SM00131">
    <property type="entry name" value="KU"/>
    <property type="match status" value="1"/>
</dbReference>
<feature type="domain" description="BPTI/Kunitz inhibitor" evidence="2">
    <location>
        <begin position="131"/>
        <end position="181"/>
    </location>
</feature>
<dbReference type="Gene3D" id="4.10.410.10">
    <property type="entry name" value="Pancreatic trypsin inhibitor Kunitz domain"/>
    <property type="match status" value="1"/>
</dbReference>
<dbReference type="SUPFAM" id="SSF57362">
    <property type="entry name" value="BPTI-like"/>
    <property type="match status" value="1"/>
</dbReference>
<dbReference type="PROSITE" id="PS50279">
    <property type="entry name" value="BPTI_KUNITZ_2"/>
    <property type="match status" value="1"/>
</dbReference>
<name>A0ABM0SG39_GALVR</name>
<evidence type="ECO:0000313" key="4">
    <source>
        <dbReference type="Proteomes" id="UP000694923"/>
    </source>
</evidence>